<feature type="region of interest" description="Disordered" evidence="1">
    <location>
        <begin position="44"/>
        <end position="123"/>
    </location>
</feature>
<dbReference type="Proteomes" id="UP000192247">
    <property type="component" value="Unassembled WGS sequence"/>
</dbReference>
<evidence type="ECO:0000313" key="3">
    <source>
        <dbReference type="Proteomes" id="UP000192247"/>
    </source>
</evidence>
<reference evidence="2 3" key="1">
    <citation type="journal article" date="2017" name="Gigascience">
        <title>Draft genome of the honey bee ectoparasitic mite, Tropilaelaps mercedesae, is shaped by the parasitic life history.</title>
        <authorList>
            <person name="Dong X."/>
            <person name="Armstrong S.D."/>
            <person name="Xia D."/>
            <person name="Makepeace B.L."/>
            <person name="Darby A.C."/>
            <person name="Kadowaki T."/>
        </authorList>
    </citation>
    <scope>NUCLEOTIDE SEQUENCE [LARGE SCALE GENOMIC DNA]</scope>
    <source>
        <strain evidence="2">Wuxi-XJTLU</strain>
    </source>
</reference>
<feature type="non-terminal residue" evidence="2">
    <location>
        <position position="1"/>
    </location>
</feature>
<dbReference type="InParanoid" id="A0A1V9X9R7"/>
<evidence type="ECO:0000313" key="2">
    <source>
        <dbReference type="EMBL" id="OQR70062.1"/>
    </source>
</evidence>
<organism evidence="2 3">
    <name type="scientific">Tropilaelaps mercedesae</name>
    <dbReference type="NCBI Taxonomy" id="418985"/>
    <lineage>
        <taxon>Eukaryota</taxon>
        <taxon>Metazoa</taxon>
        <taxon>Ecdysozoa</taxon>
        <taxon>Arthropoda</taxon>
        <taxon>Chelicerata</taxon>
        <taxon>Arachnida</taxon>
        <taxon>Acari</taxon>
        <taxon>Parasitiformes</taxon>
        <taxon>Mesostigmata</taxon>
        <taxon>Gamasina</taxon>
        <taxon>Dermanyssoidea</taxon>
        <taxon>Laelapidae</taxon>
        <taxon>Tropilaelaps</taxon>
    </lineage>
</organism>
<comment type="caution">
    <text evidence="2">The sequence shown here is derived from an EMBL/GenBank/DDBJ whole genome shotgun (WGS) entry which is preliminary data.</text>
</comment>
<proteinExistence type="predicted"/>
<keyword evidence="3" id="KW-1185">Reference proteome</keyword>
<evidence type="ECO:0000256" key="1">
    <source>
        <dbReference type="SAM" id="MobiDB-lite"/>
    </source>
</evidence>
<gene>
    <name evidence="2" type="ORF">BIW11_11879</name>
</gene>
<name>A0A1V9X9R7_9ACAR</name>
<dbReference type="AlphaFoldDB" id="A0A1V9X9R7"/>
<feature type="compositionally biased region" description="Polar residues" evidence="1">
    <location>
        <begin position="79"/>
        <end position="92"/>
    </location>
</feature>
<accession>A0A1V9X9R7</accession>
<dbReference type="EMBL" id="MNPL01018645">
    <property type="protein sequence ID" value="OQR70062.1"/>
    <property type="molecule type" value="Genomic_DNA"/>
</dbReference>
<sequence>KNLQTRTTEVFCDGHHHIDPASDVTLILNFIYPCRKIARDRYQTQGLLIDNDDTQTPPAKERRYRRSGPAARPERATRAGQSGQQQKATLNLPSCRRPSRQQCRRNDRASLTTTVTRECNKPR</sequence>
<protein>
    <submittedName>
        <fullName evidence="2">Uncharacterized protein</fullName>
    </submittedName>
</protein>